<dbReference type="GO" id="GO:0005886">
    <property type="term" value="C:plasma membrane"/>
    <property type="evidence" value="ECO:0007669"/>
    <property type="project" value="UniProtKB-SubCell"/>
</dbReference>
<evidence type="ECO:0000313" key="10">
    <source>
        <dbReference type="Proteomes" id="UP001241571"/>
    </source>
</evidence>
<evidence type="ECO:0000313" key="4">
    <source>
        <dbReference type="EMBL" id="MDT2688823.1"/>
    </source>
</evidence>
<evidence type="ECO:0000313" key="6">
    <source>
        <dbReference type="EMBL" id="QOG27926.1"/>
    </source>
</evidence>
<dbReference type="Proteomes" id="UP000571857">
    <property type="component" value="Unassembled WGS sequence"/>
</dbReference>
<feature type="transmembrane region" description="Helical" evidence="1">
    <location>
        <begin position="237"/>
        <end position="259"/>
    </location>
</feature>
<dbReference type="EMBL" id="WVTI01000013">
    <property type="protein sequence ID" value="MXS27005.1"/>
    <property type="molecule type" value="Genomic_DNA"/>
</dbReference>
<dbReference type="GeneID" id="93224722"/>
<accession>A0A2A4DH04</accession>
<sequence length="265" mass="29120">MINFTLYKRELRRSILTLVIFGAVMTLYISIIVSMYNPEMMQSLEEMRKMLPELMSAVGMKAGANSLLGFMSSYLYGFILIIFPMVFSILRGNALIAKYVDSNAMVALLAAPIKRRTIVMTQMSVLLTGIFFLIIYGTALEILCGLQFKGELEIPKLLLLNGGLLCLQLFIAGISFLASCVFNDSKYSIAVGGGIPALMYVLQMLANTGGNAEKVKYFTFFTLFDPDALIAGDRSGLIGIFVLLIGACILFVASGMVFCKKDLHI</sequence>
<dbReference type="Proteomes" id="UP000439965">
    <property type="component" value="Unassembled WGS sequence"/>
</dbReference>
<feature type="transmembrane region" description="Helical" evidence="1">
    <location>
        <begin position="74"/>
        <end position="96"/>
    </location>
</feature>
<evidence type="ECO:0000313" key="7">
    <source>
        <dbReference type="Proteomes" id="UP000439965"/>
    </source>
</evidence>
<feature type="transmembrane region" description="Helical" evidence="1">
    <location>
        <begin position="15"/>
        <end position="36"/>
    </location>
</feature>
<proteinExistence type="predicted"/>
<feature type="transmembrane region" description="Helical" evidence="1">
    <location>
        <begin position="117"/>
        <end position="139"/>
    </location>
</feature>
<reference evidence="2 9" key="3">
    <citation type="submission" date="2020-06" db="EMBL/GenBank/DDBJ databases">
        <title>Crossreactivity between MHC class I-restricted antigens from cancer cells and an enterococcal bacteriophage.</title>
        <authorList>
            <person name="Fluckiger A."/>
            <person name="Daillere R."/>
            <person name="Sassi M."/>
            <person name="Cattoir V."/>
            <person name="Kroemer G."/>
            <person name="Zitvogel L."/>
        </authorList>
    </citation>
    <scope>NUCLEOTIDE SEQUENCE [LARGE SCALE GENOMIC DNA]</scope>
    <source>
        <strain evidence="2 9">EG4</strain>
    </source>
</reference>
<keyword evidence="1" id="KW-0812">Transmembrane</keyword>
<dbReference type="RefSeq" id="WP_003126093.1">
    <property type="nucleotide sequence ID" value="NZ_BTSN01000001.1"/>
</dbReference>
<dbReference type="Proteomes" id="UP000516696">
    <property type="component" value="Chromosome"/>
</dbReference>
<organism evidence="5 7">
    <name type="scientific">Enterococcus gallinarum</name>
    <dbReference type="NCBI Taxonomy" id="1353"/>
    <lineage>
        <taxon>Bacteria</taxon>
        <taxon>Bacillati</taxon>
        <taxon>Bacillota</taxon>
        <taxon>Bacilli</taxon>
        <taxon>Lactobacillales</taxon>
        <taxon>Enterococcaceae</taxon>
        <taxon>Enterococcus</taxon>
    </lineage>
</organism>
<gene>
    <name evidence="6" type="ORF">EGM181_11965</name>
    <name evidence="5" type="ORF">GTI89_13175</name>
    <name evidence="2" type="ORF">HWH42_16375</name>
    <name evidence="4" type="ORF">P7E30_01215</name>
    <name evidence="3" type="ORF">QRX88_03540</name>
</gene>
<reference evidence="6 8" key="2">
    <citation type="submission" date="2020-03" db="EMBL/GenBank/DDBJ databases">
        <title>Characterization of ganglioside-mimicking enterococci.</title>
        <authorList>
            <person name="Patry R.T."/>
            <person name="Nothaft H."/>
            <person name="Bridger R."/>
            <person name="Shajahan A."/>
            <person name="Huynh S."/>
            <person name="Sanchez S."/>
            <person name="Azadi P."/>
            <person name="Cooper K."/>
            <person name="Miller W.G."/>
            <person name="Parker C.T."/>
            <person name="Wells L."/>
            <person name="Szymanski C.M."/>
        </authorList>
    </citation>
    <scope>NUCLEOTIDE SEQUENCE [LARGE SCALE GENOMIC DNA]</scope>
    <source>
        <strain evidence="6 8">EGM181</strain>
    </source>
</reference>
<reference evidence="3 10" key="5">
    <citation type="submission" date="2023-06" db="EMBL/GenBank/DDBJ databases">
        <title>Acute promotion of culturable opportunistic pathogens and persistent increase of antibiotic resistance following antibiotic exposure in mouse gut microbiota.</title>
        <authorList>
            <person name="Li L."/>
            <person name="Wang B."/>
            <person name="Sun Y."/>
            <person name="Wang M."/>
            <person name="Xu H."/>
        </authorList>
    </citation>
    <scope>NUCLEOTIDE SEQUENCE [LARGE SCALE GENOMIC DNA]</scope>
    <source>
        <strain evidence="3 10">CRI2_2</strain>
    </source>
</reference>
<name>A0A2A4DH04_ENTGA</name>
<dbReference type="EMBL" id="JASUBT010000002">
    <property type="protein sequence ID" value="MDL4934792.1"/>
    <property type="molecule type" value="Genomic_DNA"/>
</dbReference>
<feature type="transmembrane region" description="Helical" evidence="1">
    <location>
        <begin position="189"/>
        <end position="206"/>
    </location>
</feature>
<keyword evidence="1" id="KW-0472">Membrane</keyword>
<reference evidence="5 7" key="1">
    <citation type="submission" date="2019-04" db="EMBL/GenBank/DDBJ databases">
        <title>Step-wise assembly of the neonatal virome modulated by breast feeding.</title>
        <authorList>
            <person name="Liang G."/>
            <person name="Bushman F."/>
        </authorList>
    </citation>
    <scope>NUCLEOTIDE SEQUENCE [LARGE SCALE GENOMIC DNA]</scope>
    <source>
        <strain evidence="5 7">E3404</strain>
    </source>
</reference>
<dbReference type="GO" id="GO:0140359">
    <property type="term" value="F:ABC-type transporter activity"/>
    <property type="evidence" value="ECO:0007669"/>
    <property type="project" value="InterPro"/>
</dbReference>
<evidence type="ECO:0000313" key="9">
    <source>
        <dbReference type="Proteomes" id="UP000571857"/>
    </source>
</evidence>
<evidence type="ECO:0000313" key="5">
    <source>
        <dbReference type="EMBL" id="MXS27005.1"/>
    </source>
</evidence>
<feature type="transmembrane region" description="Helical" evidence="1">
    <location>
        <begin position="159"/>
        <end position="182"/>
    </location>
</feature>
<dbReference type="PANTHER" id="PTHR37305">
    <property type="entry name" value="INTEGRAL MEMBRANE PROTEIN-RELATED"/>
    <property type="match status" value="1"/>
</dbReference>
<dbReference type="Proteomes" id="UP001183682">
    <property type="component" value="Unassembled WGS sequence"/>
</dbReference>
<evidence type="ECO:0000313" key="2">
    <source>
        <dbReference type="EMBL" id="MBA0974146.1"/>
    </source>
</evidence>
<evidence type="ECO:0000313" key="8">
    <source>
        <dbReference type="Proteomes" id="UP000516696"/>
    </source>
</evidence>
<protein>
    <submittedName>
        <fullName evidence="3 5">ABC transporter permease</fullName>
    </submittedName>
</protein>
<reference evidence="4" key="4">
    <citation type="submission" date="2023-03" db="EMBL/GenBank/DDBJ databases">
        <authorList>
            <person name="Shen W."/>
            <person name="Cai J."/>
        </authorList>
    </citation>
    <scope>NUCLEOTIDE SEQUENCE</scope>
    <source>
        <strain evidence="4">K69-2</strain>
    </source>
</reference>
<dbReference type="EMBL" id="JARPZN010000001">
    <property type="protein sequence ID" value="MDT2688823.1"/>
    <property type="molecule type" value="Genomic_DNA"/>
</dbReference>
<dbReference type="EMBL" id="CP050485">
    <property type="protein sequence ID" value="QOG27926.1"/>
    <property type="molecule type" value="Genomic_DNA"/>
</dbReference>
<dbReference type="EMBL" id="JABXJK010000082">
    <property type="protein sequence ID" value="MBA0974146.1"/>
    <property type="molecule type" value="Genomic_DNA"/>
</dbReference>
<evidence type="ECO:0000256" key="1">
    <source>
        <dbReference type="SAM" id="Phobius"/>
    </source>
</evidence>
<dbReference type="PANTHER" id="PTHR37305:SF2">
    <property type="entry name" value="BACITRACIN TRANSPORT PERMEASE PROTEIN BCRB"/>
    <property type="match status" value="1"/>
</dbReference>
<dbReference type="Proteomes" id="UP001241571">
    <property type="component" value="Unassembled WGS sequence"/>
</dbReference>
<keyword evidence="1" id="KW-1133">Transmembrane helix</keyword>
<dbReference type="AlphaFoldDB" id="A0A2A4DH04"/>
<evidence type="ECO:0000313" key="3">
    <source>
        <dbReference type="EMBL" id="MDL4934792.1"/>
    </source>
</evidence>